<dbReference type="STRING" id="559298.A0A179U9V0"/>
<evidence type="ECO:0000313" key="3">
    <source>
        <dbReference type="Proteomes" id="UP000002038"/>
    </source>
</evidence>
<evidence type="ECO:0000313" key="2">
    <source>
        <dbReference type="EMBL" id="OAT04098.1"/>
    </source>
</evidence>
<keyword evidence="3" id="KW-1185">Reference proteome</keyword>
<evidence type="ECO:0000256" key="1">
    <source>
        <dbReference type="SAM" id="MobiDB-lite"/>
    </source>
</evidence>
<proteinExistence type="predicted"/>
<accession>A0A179U9V0</accession>
<feature type="region of interest" description="Disordered" evidence="1">
    <location>
        <begin position="137"/>
        <end position="167"/>
    </location>
</feature>
<organism evidence="2 3">
    <name type="scientific">Blastomyces gilchristii (strain SLH14081)</name>
    <name type="common">Blastomyces dermatitidis</name>
    <dbReference type="NCBI Taxonomy" id="559298"/>
    <lineage>
        <taxon>Eukaryota</taxon>
        <taxon>Fungi</taxon>
        <taxon>Dikarya</taxon>
        <taxon>Ascomycota</taxon>
        <taxon>Pezizomycotina</taxon>
        <taxon>Eurotiomycetes</taxon>
        <taxon>Eurotiomycetidae</taxon>
        <taxon>Onygenales</taxon>
        <taxon>Ajellomycetaceae</taxon>
        <taxon>Blastomyces</taxon>
    </lineage>
</organism>
<name>A0A179U9V0_BLAGS</name>
<dbReference type="KEGG" id="bgh:BDBG_00725"/>
<dbReference type="AlphaFoldDB" id="A0A179U9V0"/>
<protein>
    <submittedName>
        <fullName evidence="2">Uncharacterized protein</fullName>
    </submittedName>
</protein>
<dbReference type="GeneID" id="8508031"/>
<sequence>MNVDRSSRARVQALACSLRLDTNSAAPTRPTDEQIQRIAAHPKMQTLSKKEPGVVCQDPSSRLHINPRAAGTALYREKMRVQSKLNSAKIHLWNHYREKNRTRHFRHADTERLKLDDIFRQRCAFTMLLVRLQHRKEPRPLGRREQRRLSEHDTAGQSPSPSPETPFVVPQTLQDYRCPFCICDTSLPMKQRNRKWKNNNTFWEHVEKNVHHDELKGYASGKKRCGICRERGVVCISKE</sequence>
<dbReference type="RefSeq" id="XP_002629479.2">
    <property type="nucleotide sequence ID" value="XM_002629433.2"/>
</dbReference>
<gene>
    <name evidence="2" type="ORF">BDBG_00725</name>
</gene>
<reference evidence="3" key="1">
    <citation type="journal article" date="2015" name="PLoS Genet.">
        <title>The dynamic genome and transcriptome of the human fungal pathogen Blastomyces and close relative Emmonsia.</title>
        <authorList>
            <person name="Munoz J.F."/>
            <person name="Gauthier G.M."/>
            <person name="Desjardins C.A."/>
            <person name="Gallo J.E."/>
            <person name="Holder J."/>
            <person name="Sullivan T.D."/>
            <person name="Marty A.J."/>
            <person name="Carmen J.C."/>
            <person name="Chen Z."/>
            <person name="Ding L."/>
            <person name="Gujja S."/>
            <person name="Magrini V."/>
            <person name="Misas E."/>
            <person name="Mitreva M."/>
            <person name="Priest M."/>
            <person name="Saif S."/>
            <person name="Whiston E.A."/>
            <person name="Young S."/>
            <person name="Zeng Q."/>
            <person name="Goldman W.E."/>
            <person name="Mardis E.R."/>
            <person name="Taylor J.W."/>
            <person name="McEwen J.G."/>
            <person name="Clay O.K."/>
            <person name="Klein B.S."/>
            <person name="Cuomo C.A."/>
        </authorList>
    </citation>
    <scope>NUCLEOTIDE SEQUENCE [LARGE SCALE GENOMIC DNA]</scope>
    <source>
        <strain evidence="3">SLH14081</strain>
    </source>
</reference>
<dbReference type="VEuPathDB" id="FungiDB:BDBG_00725"/>
<feature type="compositionally biased region" description="Basic and acidic residues" evidence="1">
    <location>
        <begin position="138"/>
        <end position="154"/>
    </location>
</feature>
<dbReference type="OrthoDB" id="4188106at2759"/>
<dbReference type="EMBL" id="GG657448">
    <property type="protein sequence ID" value="OAT04098.1"/>
    <property type="molecule type" value="Genomic_DNA"/>
</dbReference>
<dbReference type="Proteomes" id="UP000002038">
    <property type="component" value="Unassembled WGS sequence"/>
</dbReference>